<evidence type="ECO:0000259" key="1">
    <source>
        <dbReference type="SMART" id="SM00245"/>
    </source>
</evidence>
<dbReference type="Gene3D" id="3.90.226.10">
    <property type="entry name" value="2-enoyl-CoA Hydratase, Chain A, domain 1"/>
    <property type="match status" value="1"/>
</dbReference>
<dbReference type="SUPFAM" id="SSF52096">
    <property type="entry name" value="ClpP/crotonase"/>
    <property type="match status" value="1"/>
</dbReference>
<reference evidence="2" key="1">
    <citation type="submission" date="2020-10" db="EMBL/GenBank/DDBJ databases">
        <authorList>
            <person name="Lu T."/>
            <person name="Wang Q."/>
            <person name="Han X."/>
        </authorList>
    </citation>
    <scope>NUCLEOTIDE SEQUENCE</scope>
    <source>
        <strain evidence="2">WQ 117</strain>
    </source>
</reference>
<gene>
    <name evidence="2" type="ORF">IM532_06060</name>
</gene>
<keyword evidence="3" id="KW-1185">Reference proteome</keyword>
<evidence type="ECO:0000313" key="2">
    <source>
        <dbReference type="EMBL" id="MBF0597010.1"/>
    </source>
</evidence>
<dbReference type="Pfam" id="PF03572">
    <property type="entry name" value="Peptidase_S41"/>
    <property type="match status" value="1"/>
</dbReference>
<organism evidence="2 3">
    <name type="scientific">Faecalibacter rhinopitheci</name>
    <dbReference type="NCBI Taxonomy" id="2779678"/>
    <lineage>
        <taxon>Bacteria</taxon>
        <taxon>Pseudomonadati</taxon>
        <taxon>Bacteroidota</taxon>
        <taxon>Flavobacteriia</taxon>
        <taxon>Flavobacteriales</taxon>
        <taxon>Weeksellaceae</taxon>
        <taxon>Faecalibacter</taxon>
    </lineage>
</organism>
<dbReference type="InterPro" id="IPR029045">
    <property type="entry name" value="ClpP/crotonase-like_dom_sf"/>
</dbReference>
<sequence>MKIKHYIVLGFLILISTGCLSVERYNAHLERDLTVEQQLKDIEFVHRKLKKNHPKLDWYVSQEMIDFRFDSLKATIKQTLKPNEFFLKLQPVVSEIRHGHTDVMPLFPRYPKHELKRIKDSSGPLSQLTTFWQNDSLYLVQTKSKDSLVKLGAVILSIDSIAPAYYLNKFHHTFYGDGFNTSYFQNRLNRTFFTYYYNLEHPIKDSVLFELSYQGKKYPYWAKRTFKKGEENKKIADKKDTIRVQMPKKVAKVNPLKSYEFSFIKSNKTYARVLSFPTNDSTFAVLRVSTFSYGDYTKDYQKIFELIKTHKVKNLVLDLRNNGGGRLADAFQLFSYFVPDQEEFLAKQSIVKPSAFQHAIVSLFSKWSRPIVYPISLLSHLITRKDDTGYYIKPQLSRIRNNQPDHPYTGNLYVIINGGSFSASSLISSNLKGFNRAYFVGEETGGDANGSVAGLMPKYELPHSKLKLHIGTVFLEPKYYQTEVKGHGIFPNKEIKTTLEDRIKNIDPQLRWIITDVKQNNKALRQIIPHTTP</sequence>
<dbReference type="PANTHER" id="PTHR32060">
    <property type="entry name" value="TAIL-SPECIFIC PROTEASE"/>
    <property type="match status" value="1"/>
</dbReference>
<dbReference type="GO" id="GO:0007165">
    <property type="term" value="P:signal transduction"/>
    <property type="evidence" value="ECO:0007669"/>
    <property type="project" value="TreeGrafter"/>
</dbReference>
<feature type="domain" description="Tail specific protease" evidence="1">
    <location>
        <begin position="257"/>
        <end position="496"/>
    </location>
</feature>
<dbReference type="GO" id="GO:0004175">
    <property type="term" value="F:endopeptidase activity"/>
    <property type="evidence" value="ECO:0007669"/>
    <property type="project" value="TreeGrafter"/>
</dbReference>
<dbReference type="Proteomes" id="UP000608754">
    <property type="component" value="Unassembled WGS sequence"/>
</dbReference>
<dbReference type="PANTHER" id="PTHR32060:SF22">
    <property type="entry name" value="CARBOXYL-TERMINAL-PROCESSING PEPTIDASE 3, CHLOROPLASTIC"/>
    <property type="match status" value="1"/>
</dbReference>
<dbReference type="PROSITE" id="PS51257">
    <property type="entry name" value="PROKAR_LIPOPROTEIN"/>
    <property type="match status" value="1"/>
</dbReference>
<dbReference type="AlphaFoldDB" id="A0A8J7KA34"/>
<evidence type="ECO:0000313" key="3">
    <source>
        <dbReference type="Proteomes" id="UP000608754"/>
    </source>
</evidence>
<dbReference type="SMART" id="SM00245">
    <property type="entry name" value="TSPc"/>
    <property type="match status" value="1"/>
</dbReference>
<dbReference type="GO" id="GO:0008236">
    <property type="term" value="F:serine-type peptidase activity"/>
    <property type="evidence" value="ECO:0007669"/>
    <property type="project" value="InterPro"/>
</dbReference>
<protein>
    <recommendedName>
        <fullName evidence="1">Tail specific protease domain-containing protein</fullName>
    </recommendedName>
</protein>
<name>A0A8J7KA34_9FLAO</name>
<comment type="caution">
    <text evidence="2">The sequence shown here is derived from an EMBL/GenBank/DDBJ whole genome shotgun (WGS) entry which is preliminary data.</text>
</comment>
<dbReference type="InterPro" id="IPR005151">
    <property type="entry name" value="Tail-specific_protease"/>
</dbReference>
<accession>A0A8J7KA34</accession>
<dbReference type="RefSeq" id="WP_194182558.1">
    <property type="nucleotide sequence ID" value="NZ_JADGIK010000003.1"/>
</dbReference>
<dbReference type="GO" id="GO:0006508">
    <property type="term" value="P:proteolysis"/>
    <property type="evidence" value="ECO:0007669"/>
    <property type="project" value="InterPro"/>
</dbReference>
<dbReference type="GO" id="GO:0030288">
    <property type="term" value="C:outer membrane-bounded periplasmic space"/>
    <property type="evidence" value="ECO:0007669"/>
    <property type="project" value="TreeGrafter"/>
</dbReference>
<dbReference type="EMBL" id="JADGIK010000003">
    <property type="protein sequence ID" value="MBF0597010.1"/>
    <property type="molecule type" value="Genomic_DNA"/>
</dbReference>
<proteinExistence type="predicted"/>